<accession>A0AAP9J1B0</accession>
<name>A0AAP9J1B0_PANTH</name>
<evidence type="ECO:0000259" key="3">
    <source>
        <dbReference type="PROSITE" id="PS50930"/>
    </source>
</evidence>
<dbReference type="PANTHER" id="PTHR37299">
    <property type="entry name" value="TRANSCRIPTIONAL REGULATOR-RELATED"/>
    <property type="match status" value="1"/>
</dbReference>
<evidence type="ECO:0000313" key="4">
    <source>
        <dbReference type="EMBL" id="MCY9611131.1"/>
    </source>
</evidence>
<dbReference type="PROSITE" id="PS50893">
    <property type="entry name" value="ABC_TRANSPORTER_2"/>
    <property type="match status" value="1"/>
</dbReference>
<feature type="domain" description="HTH LytTR-type" evidence="3">
    <location>
        <begin position="299"/>
        <end position="405"/>
    </location>
</feature>
<dbReference type="GO" id="GO:0000156">
    <property type="term" value="F:phosphorelay response regulator activity"/>
    <property type="evidence" value="ECO:0007669"/>
    <property type="project" value="InterPro"/>
</dbReference>
<dbReference type="AlphaFoldDB" id="A0AAP9J1B0"/>
<dbReference type="EMBL" id="CP041405">
    <property type="protein sequence ID" value="QDM44706.1"/>
    <property type="molecule type" value="Genomic_DNA"/>
</dbReference>
<feature type="compositionally biased region" description="Low complexity" evidence="1">
    <location>
        <begin position="257"/>
        <end position="281"/>
    </location>
</feature>
<dbReference type="Proteomes" id="UP001209276">
    <property type="component" value="Unassembled WGS sequence"/>
</dbReference>
<dbReference type="SUPFAM" id="SSF52540">
    <property type="entry name" value="P-loop containing nucleoside triphosphate hydrolases"/>
    <property type="match status" value="1"/>
</dbReference>
<dbReference type="GO" id="GO:0016887">
    <property type="term" value="F:ATP hydrolysis activity"/>
    <property type="evidence" value="ECO:0007669"/>
    <property type="project" value="InterPro"/>
</dbReference>
<evidence type="ECO:0000259" key="2">
    <source>
        <dbReference type="PROSITE" id="PS50893"/>
    </source>
</evidence>
<dbReference type="GeneID" id="76997351"/>
<keyword evidence="7" id="KW-1185">Reference proteome</keyword>
<dbReference type="InterPro" id="IPR027417">
    <property type="entry name" value="P-loop_NTPase"/>
</dbReference>
<reference evidence="4 7" key="2">
    <citation type="submission" date="2022-05" db="EMBL/GenBank/DDBJ databases">
        <title>Genome Sequencing of Bee-Associated Microbes.</title>
        <authorList>
            <person name="Dunlap C."/>
        </authorList>
    </citation>
    <scope>NUCLEOTIDE SEQUENCE [LARGE SCALE GENOMIC DNA]</scope>
    <source>
        <strain evidence="4 7">NRRL B-14613</strain>
    </source>
</reference>
<dbReference type="Pfam" id="PF04397">
    <property type="entry name" value="LytTR"/>
    <property type="match status" value="1"/>
</dbReference>
<dbReference type="Pfam" id="PF00005">
    <property type="entry name" value="ABC_tran"/>
    <property type="match status" value="1"/>
</dbReference>
<dbReference type="SMART" id="SM00850">
    <property type="entry name" value="LytTR"/>
    <property type="match status" value="1"/>
</dbReference>
<evidence type="ECO:0000313" key="5">
    <source>
        <dbReference type="EMBL" id="QDM44706.1"/>
    </source>
</evidence>
<evidence type="ECO:0000256" key="1">
    <source>
        <dbReference type="SAM" id="MobiDB-lite"/>
    </source>
</evidence>
<evidence type="ECO:0000313" key="7">
    <source>
        <dbReference type="Proteomes" id="UP001209276"/>
    </source>
</evidence>
<dbReference type="GO" id="GO:0005524">
    <property type="term" value="F:ATP binding"/>
    <property type="evidence" value="ECO:0007669"/>
    <property type="project" value="UniProtKB-KW"/>
</dbReference>
<dbReference type="Gene3D" id="3.40.50.300">
    <property type="entry name" value="P-loop containing nucleotide triphosphate hydrolases"/>
    <property type="match status" value="1"/>
</dbReference>
<feature type="domain" description="ABC transporter" evidence="2">
    <location>
        <begin position="12"/>
        <end position="236"/>
    </location>
</feature>
<proteinExistence type="predicted"/>
<dbReference type="InterPro" id="IPR046947">
    <property type="entry name" value="LytR-like"/>
</dbReference>
<gene>
    <name evidence="5" type="ORF">FLT43_15415</name>
    <name evidence="4" type="ORF">M5W83_28705</name>
</gene>
<dbReference type="PANTHER" id="PTHR37299:SF1">
    <property type="entry name" value="STAGE 0 SPORULATION PROTEIN A HOMOLOG"/>
    <property type="match status" value="1"/>
</dbReference>
<dbReference type="RefSeq" id="WP_087444465.1">
    <property type="nucleotide sequence ID" value="NZ_CABMNB010000046.1"/>
</dbReference>
<dbReference type="InterPro" id="IPR003439">
    <property type="entry name" value="ABC_transporter-like_ATP-bd"/>
</dbReference>
<dbReference type="InterPro" id="IPR007492">
    <property type="entry name" value="LytTR_DNA-bd_dom"/>
</dbReference>
<sequence>MKPDSPARSGGLVLDHLYVAQGNSTLLDTLHVTVQPGQCLAVQCNHVTGQLIMNVLAGTAATSTGTVSWNGLPLHSPAARAHISWIRQEDTVHERLTVREAVGLYMKLYNAFDKFRLESVLKLTGLWSKQNVRLGKCTEAEQRRFQLARAAAVKPELIIVEDPEFHLDLESCFLLRLWIRELCQEGAAFFMTVPSLESALTLTDTVLRWTPAGFKEVILDEDGSSQAAEGTAALPQEAADDRSSPEAAPSTAKKQADGPPASEADSAAGGSPSPADAADGAGTPPVSQRHYPQIVFDKVPARVEDKIVLIDPLEMIYIESQDGAAHLHVQSGEYPCSMTLQELEQKLKPFGFFRCHRSYLVNLQRVREVIIWSRNSYSLVLDDEKKSTVPLSKSKYEEMKAIMGIS</sequence>
<organism evidence="5 6">
    <name type="scientific">Paenibacillus thiaminolyticus</name>
    <name type="common">Bacillus thiaminolyticus</name>
    <dbReference type="NCBI Taxonomy" id="49283"/>
    <lineage>
        <taxon>Bacteria</taxon>
        <taxon>Bacillati</taxon>
        <taxon>Bacillota</taxon>
        <taxon>Bacilli</taxon>
        <taxon>Bacillales</taxon>
        <taxon>Paenibacillaceae</taxon>
        <taxon>Paenibacillus</taxon>
    </lineage>
</organism>
<keyword evidence="5" id="KW-0067">ATP-binding</keyword>
<keyword evidence="4" id="KW-0238">DNA-binding</keyword>
<evidence type="ECO:0000313" key="6">
    <source>
        <dbReference type="Proteomes" id="UP000315377"/>
    </source>
</evidence>
<dbReference type="Gene3D" id="2.40.50.1020">
    <property type="entry name" value="LytTr DNA-binding domain"/>
    <property type="match status" value="1"/>
</dbReference>
<protein>
    <submittedName>
        <fullName evidence="5">ATP-binding cassette domain-containing protein</fullName>
    </submittedName>
    <submittedName>
        <fullName evidence="4">LytTR family transcriptional regulator DNA-binding domain-containing protein</fullName>
    </submittedName>
</protein>
<dbReference type="EMBL" id="JAMDMM010000074">
    <property type="protein sequence ID" value="MCY9611131.1"/>
    <property type="molecule type" value="Genomic_DNA"/>
</dbReference>
<dbReference type="PROSITE" id="PS50930">
    <property type="entry name" value="HTH_LYTTR"/>
    <property type="match status" value="1"/>
</dbReference>
<keyword evidence="5" id="KW-0547">Nucleotide-binding</keyword>
<dbReference type="Proteomes" id="UP000315377">
    <property type="component" value="Chromosome"/>
</dbReference>
<feature type="region of interest" description="Disordered" evidence="1">
    <location>
        <begin position="220"/>
        <end position="287"/>
    </location>
</feature>
<dbReference type="GO" id="GO:0003677">
    <property type="term" value="F:DNA binding"/>
    <property type="evidence" value="ECO:0007669"/>
    <property type="project" value="UniProtKB-KW"/>
</dbReference>
<reference evidence="5 6" key="1">
    <citation type="submission" date="2019-07" db="EMBL/GenBank/DDBJ databases">
        <title>Paenibacillus thiaminolyticus NRRL B-4156.</title>
        <authorList>
            <person name="Hehnly C."/>
            <person name="Zhang L."/>
        </authorList>
    </citation>
    <scope>NUCLEOTIDE SEQUENCE [LARGE SCALE GENOMIC DNA]</scope>
    <source>
        <strain evidence="5 6">NRRL B-4156</strain>
    </source>
</reference>